<dbReference type="AlphaFoldDB" id="A0A4Y9YWP5"/>
<evidence type="ECO:0000256" key="1">
    <source>
        <dbReference type="SAM" id="MobiDB-lite"/>
    </source>
</evidence>
<evidence type="ECO:0000313" key="3">
    <source>
        <dbReference type="Proteomes" id="UP000298327"/>
    </source>
</evidence>
<evidence type="ECO:0000313" key="2">
    <source>
        <dbReference type="EMBL" id="TFY66138.1"/>
    </source>
</evidence>
<feature type="region of interest" description="Disordered" evidence="1">
    <location>
        <begin position="259"/>
        <end position="423"/>
    </location>
</feature>
<name>A0A4Y9YWP5_9AGAM</name>
<protein>
    <submittedName>
        <fullName evidence="2">Uncharacterized protein</fullName>
    </submittedName>
</protein>
<gene>
    <name evidence="2" type="ORF">EVG20_g4958</name>
</gene>
<reference evidence="2 3" key="1">
    <citation type="submission" date="2019-02" db="EMBL/GenBank/DDBJ databases">
        <title>Genome sequencing of the rare red list fungi Dentipellis fragilis.</title>
        <authorList>
            <person name="Buettner E."/>
            <person name="Kellner H."/>
        </authorList>
    </citation>
    <scope>NUCLEOTIDE SEQUENCE [LARGE SCALE GENOMIC DNA]</scope>
    <source>
        <strain evidence="2 3">DSM 105465</strain>
    </source>
</reference>
<sequence length="810" mass="88318">MSTLSKNQRLLLRRGARIEAAYTTWTSAGSPRTAIWLDNFGAEDVCGFLYPPLFCNRNSLGCCELQKALCDDIIRVKEANEAVILHRVAWSLHYHHSTAPNADDWIARVSPEDSALVVQVLGSAAVPDVAEESDYEDIDGLDHGPGASRESKWWKFKDADFTRSSADARGTVALDSGSDLHIDADVEAATTPPSPAPGIVPATRPDRREASRSSREMGASALAHARSPGRLAPSLSTSHAMKAGFRHSHDRQPLIATQIQAQGEKNNGTSTVQPGSLRKGLQNILNIVRTSPRSGSENQESAGPGLGHRSRQPTNFSSPRIMKKAPSRLSPRLGSRLPRSHDVGRTFETTPIIPQKRKRTRFDVDVLETDDSSNDGPTDADVENSSGLSRSKRRRASSYTAESIKDHDESTEDSDPQSGDDYPILTRRAAAKLKTTEYTVSRAAVTKTERPKFRSIVSSPFSKAEQNFIAQASKVELGPCHKCISDVKECIPNDVGYSCQGCRNKHRCSHVAKGNNGGIRLTPSHYWETLLRHARRPIPVLPPVPYLFPLDKVDKLGIDHAVLIAKLRYPKTIEEAVLPLDPEEILGLATTAAQVAAMDVRSDRRIRALPRLAPRTNISPTTISSTGPAARCTSNTAAGETSHAVSTLQTEVQSLRLELSQQKDITASHGLRLSNQEGVAASHTADISSIRKSLHGLVTKVTDMAESYRRMETEMADSHRRTERQVADSHRKMERQAERSREQMEGITTAIEASLANFTTPAILPRASASTYIAASAIEGSVQIGSSASPATSMLETCADSERDRSQEDP</sequence>
<feature type="compositionally biased region" description="Polar residues" evidence="1">
    <location>
        <begin position="785"/>
        <end position="795"/>
    </location>
</feature>
<feature type="compositionally biased region" description="Polar residues" evidence="1">
    <location>
        <begin position="259"/>
        <end position="274"/>
    </location>
</feature>
<dbReference type="OrthoDB" id="10511594at2759"/>
<dbReference type="Proteomes" id="UP000298327">
    <property type="component" value="Unassembled WGS sequence"/>
</dbReference>
<feature type="compositionally biased region" description="Basic and acidic residues" evidence="1">
    <location>
        <begin position="204"/>
        <end position="215"/>
    </location>
</feature>
<feature type="region of interest" description="Disordered" evidence="1">
    <location>
        <begin position="785"/>
        <end position="810"/>
    </location>
</feature>
<feature type="compositionally biased region" description="Low complexity" evidence="1">
    <location>
        <begin position="327"/>
        <end position="337"/>
    </location>
</feature>
<feature type="region of interest" description="Disordered" evidence="1">
    <location>
        <begin position="188"/>
        <end position="235"/>
    </location>
</feature>
<feature type="region of interest" description="Disordered" evidence="1">
    <location>
        <begin position="713"/>
        <end position="741"/>
    </location>
</feature>
<organism evidence="2 3">
    <name type="scientific">Dentipellis fragilis</name>
    <dbReference type="NCBI Taxonomy" id="205917"/>
    <lineage>
        <taxon>Eukaryota</taxon>
        <taxon>Fungi</taxon>
        <taxon>Dikarya</taxon>
        <taxon>Basidiomycota</taxon>
        <taxon>Agaricomycotina</taxon>
        <taxon>Agaricomycetes</taxon>
        <taxon>Russulales</taxon>
        <taxon>Hericiaceae</taxon>
        <taxon>Dentipellis</taxon>
    </lineage>
</organism>
<keyword evidence="3" id="KW-1185">Reference proteome</keyword>
<comment type="caution">
    <text evidence="2">The sequence shown here is derived from an EMBL/GenBank/DDBJ whole genome shotgun (WGS) entry which is preliminary data.</text>
</comment>
<feature type="compositionally biased region" description="Polar residues" evidence="1">
    <location>
        <begin position="283"/>
        <end position="301"/>
    </location>
</feature>
<dbReference type="EMBL" id="SEOQ01000275">
    <property type="protein sequence ID" value="TFY66138.1"/>
    <property type="molecule type" value="Genomic_DNA"/>
</dbReference>
<accession>A0A4Y9YWP5</accession>
<feature type="compositionally biased region" description="Acidic residues" evidence="1">
    <location>
        <begin position="365"/>
        <end position="382"/>
    </location>
</feature>
<feature type="compositionally biased region" description="Basic and acidic residues" evidence="1">
    <location>
        <begin position="800"/>
        <end position="810"/>
    </location>
</feature>
<proteinExistence type="predicted"/>